<dbReference type="OrthoDB" id="1840940at2759"/>
<evidence type="ECO:0000313" key="3">
    <source>
        <dbReference type="Proteomes" id="UP000290289"/>
    </source>
</evidence>
<evidence type="ECO:0000313" key="2">
    <source>
        <dbReference type="EMBL" id="RXI07481.1"/>
    </source>
</evidence>
<accession>A0A498KJX3</accession>
<comment type="caution">
    <text evidence="2">The sequence shown here is derived from an EMBL/GenBank/DDBJ whole genome shotgun (WGS) entry which is preliminary data.</text>
</comment>
<dbReference type="Pfam" id="PF02519">
    <property type="entry name" value="Auxin_inducible"/>
    <property type="match status" value="1"/>
</dbReference>
<dbReference type="PANTHER" id="PTHR31374">
    <property type="entry name" value="AUXIN-INDUCED PROTEIN-LIKE-RELATED"/>
    <property type="match status" value="1"/>
</dbReference>
<dbReference type="AlphaFoldDB" id="A0A498KJX3"/>
<gene>
    <name evidence="2" type="ORF">DVH24_005254</name>
</gene>
<dbReference type="GO" id="GO:0009733">
    <property type="term" value="P:response to auxin"/>
    <property type="evidence" value="ECO:0007669"/>
    <property type="project" value="InterPro"/>
</dbReference>
<keyword evidence="3" id="KW-1185">Reference proteome</keyword>
<evidence type="ECO:0000256" key="1">
    <source>
        <dbReference type="ARBA" id="ARBA00006974"/>
    </source>
</evidence>
<dbReference type="Proteomes" id="UP000290289">
    <property type="component" value="Chromosome 1"/>
</dbReference>
<dbReference type="Gramene" id="mRNA:MD01G0082700">
    <property type="protein sequence ID" value="CDS:MD01G0082700.1"/>
    <property type="gene ID" value="MD01G0082700"/>
</dbReference>
<sequence length="131" mass="15436">MNIYMMLLEARLLIKQSFRRCRKLGGTLLKRAIRGHIGSQNMWFRLHEEDYNIPKDVPKGHLVVYVGEDRKRFVVKVTLLSHPLFQELLDLAEEAFHFAANSKLWIPCNEYIFLSVIRCIGYELDRGLPYL</sequence>
<comment type="similarity">
    <text evidence="1">Belongs to the ARG7 family.</text>
</comment>
<proteinExistence type="inferred from homology"/>
<organism evidence="2 3">
    <name type="scientific">Malus domestica</name>
    <name type="common">Apple</name>
    <name type="synonym">Pyrus malus</name>
    <dbReference type="NCBI Taxonomy" id="3750"/>
    <lineage>
        <taxon>Eukaryota</taxon>
        <taxon>Viridiplantae</taxon>
        <taxon>Streptophyta</taxon>
        <taxon>Embryophyta</taxon>
        <taxon>Tracheophyta</taxon>
        <taxon>Spermatophyta</taxon>
        <taxon>Magnoliopsida</taxon>
        <taxon>eudicotyledons</taxon>
        <taxon>Gunneridae</taxon>
        <taxon>Pentapetalae</taxon>
        <taxon>rosids</taxon>
        <taxon>fabids</taxon>
        <taxon>Rosales</taxon>
        <taxon>Rosaceae</taxon>
        <taxon>Amygdaloideae</taxon>
        <taxon>Maleae</taxon>
        <taxon>Malus</taxon>
    </lineage>
</organism>
<name>A0A498KJX3_MALDO</name>
<dbReference type="KEGG" id="mdm:103429800"/>
<protein>
    <submittedName>
        <fullName evidence="2">Uncharacterized protein</fullName>
    </submittedName>
</protein>
<dbReference type="PANTHER" id="PTHR31374:SF9">
    <property type="entry name" value="AUXIN-RESPONSIVE FAMILY PROTEIN"/>
    <property type="match status" value="1"/>
</dbReference>
<dbReference type="EMBL" id="RDQH01000327">
    <property type="protein sequence ID" value="RXI07481.1"/>
    <property type="molecule type" value="Genomic_DNA"/>
</dbReference>
<dbReference type="InterPro" id="IPR003676">
    <property type="entry name" value="SAUR_fam"/>
</dbReference>
<reference evidence="2 3" key="1">
    <citation type="submission" date="2018-10" db="EMBL/GenBank/DDBJ databases">
        <title>A high-quality apple genome assembly.</title>
        <authorList>
            <person name="Hu J."/>
        </authorList>
    </citation>
    <scope>NUCLEOTIDE SEQUENCE [LARGE SCALE GENOMIC DNA]</scope>
    <source>
        <strain evidence="3">cv. HFTH1</strain>
        <tissue evidence="2">Young leaf</tissue>
    </source>
</reference>